<organism evidence="10 11">
    <name type="scientific">Clostridium beijerinckii</name>
    <name type="common">Clostridium MP</name>
    <dbReference type="NCBI Taxonomy" id="1520"/>
    <lineage>
        <taxon>Bacteria</taxon>
        <taxon>Bacillati</taxon>
        <taxon>Bacillota</taxon>
        <taxon>Clostridia</taxon>
        <taxon>Eubacteriales</taxon>
        <taxon>Clostridiaceae</taxon>
        <taxon>Clostridium</taxon>
    </lineage>
</organism>
<dbReference type="PANTHER" id="PTHR30255">
    <property type="entry name" value="SINGLE-STRANDED-DNA-SPECIFIC EXONUCLEASE RECJ"/>
    <property type="match status" value="1"/>
</dbReference>
<keyword evidence="6" id="KW-0175">Coiled coil</keyword>
<dbReference type="InterPro" id="IPR003156">
    <property type="entry name" value="DHHA1_dom"/>
</dbReference>
<evidence type="ECO:0000259" key="8">
    <source>
        <dbReference type="Pfam" id="PF02272"/>
    </source>
</evidence>
<gene>
    <name evidence="10" type="ORF">LF65_04844</name>
</gene>
<dbReference type="Pfam" id="PF17768">
    <property type="entry name" value="RecJ_OB"/>
    <property type="match status" value="1"/>
</dbReference>
<evidence type="ECO:0000313" key="11">
    <source>
        <dbReference type="Proteomes" id="UP000031866"/>
    </source>
</evidence>
<dbReference type="RefSeq" id="WP_041899800.1">
    <property type="nucleotide sequence ID" value="NZ_CP010086.2"/>
</dbReference>
<dbReference type="GO" id="GO:0006310">
    <property type="term" value="P:DNA recombination"/>
    <property type="evidence" value="ECO:0007669"/>
    <property type="project" value="InterPro"/>
</dbReference>
<dbReference type="NCBIfam" id="TIGR00644">
    <property type="entry name" value="recJ"/>
    <property type="match status" value="1"/>
</dbReference>
<dbReference type="InterPro" id="IPR004610">
    <property type="entry name" value="RecJ"/>
</dbReference>
<feature type="domain" description="DDH" evidence="7">
    <location>
        <begin position="78"/>
        <end position="237"/>
    </location>
</feature>
<dbReference type="InterPro" id="IPR001667">
    <property type="entry name" value="DDH_dom"/>
</dbReference>
<dbReference type="InterPro" id="IPR038763">
    <property type="entry name" value="DHH_sf"/>
</dbReference>
<evidence type="ECO:0000256" key="6">
    <source>
        <dbReference type="SAM" id="Coils"/>
    </source>
</evidence>
<dbReference type="STRING" id="1520.LF65_04844"/>
<dbReference type="Proteomes" id="UP000031866">
    <property type="component" value="Chromosome"/>
</dbReference>
<evidence type="ECO:0000256" key="2">
    <source>
        <dbReference type="ARBA" id="ARBA00019841"/>
    </source>
</evidence>
<evidence type="ECO:0000259" key="9">
    <source>
        <dbReference type="Pfam" id="PF17768"/>
    </source>
</evidence>
<sequence length="588" mass="67333">MAERWFIKNIKADYKYISKKYALSELVSRLIVNRNIISDEMIRSYINPDFDKFHEAREMKDLEKSVDILREKIKAQNKIRIVGDYDVDGVISIYILYSALKRCNANVDYEIPDRIKDGYGINMNIIKQAKEDGVDTILTCDNGISAIDQIKYAKELGITVIVTDHHDIPFVEKENNVREFISLSADAVVNPKQSECNYKFKQLCGAGVAFKLVEILYETFNIDKKECYKFIEFLAIATVCDVVDLVDENRIFVKKGLELINSTTNLGLQELIRECELTEKTLSVYHLGFIIGPCINASGRLDSAKRGLELLLSDDEEEAVRLAKELVKLNEDRKDMTMKGVETAVEIIEKSGMINDKVFVIYIPDIHESLAGIIAGRIKEKYNVPTLVITKAEHGVKGSGRSIEEYNMFEELIKCKDLLEKFGGHPMAAGFSLKEENIDEFRRRLNENTILKDEDLLRKVTIDSVLPLDAINYDVINDLERLEPFGKSNSKPLFAEKNINLLRATILGKNRNVLKLKLKTRMNKALDAIYFGDIEKFEEEVSSKYGNEELQKLYNGEYNHVNLDLVFYPNVNEYNGNTTIQIVIQNYR</sequence>
<dbReference type="EMBL" id="CP010086">
    <property type="protein sequence ID" value="AJH01373.1"/>
    <property type="molecule type" value="Genomic_DNA"/>
</dbReference>
<keyword evidence="3" id="KW-0540">Nuclease</keyword>
<comment type="similarity">
    <text evidence="1">Belongs to the RecJ family.</text>
</comment>
<evidence type="ECO:0000256" key="1">
    <source>
        <dbReference type="ARBA" id="ARBA00005915"/>
    </source>
</evidence>
<evidence type="ECO:0000259" key="7">
    <source>
        <dbReference type="Pfam" id="PF01368"/>
    </source>
</evidence>
<dbReference type="Pfam" id="PF02272">
    <property type="entry name" value="DHHA1"/>
    <property type="match status" value="1"/>
</dbReference>
<name>A0A0B5QTJ6_CLOBE</name>
<feature type="coiled-coil region" evidence="6">
    <location>
        <begin position="312"/>
        <end position="339"/>
    </location>
</feature>
<dbReference type="GO" id="GO:0008409">
    <property type="term" value="F:5'-3' exonuclease activity"/>
    <property type="evidence" value="ECO:0007669"/>
    <property type="project" value="InterPro"/>
</dbReference>
<feature type="domain" description="DHHA1" evidence="8">
    <location>
        <begin position="355"/>
        <end position="447"/>
    </location>
</feature>
<evidence type="ECO:0000256" key="3">
    <source>
        <dbReference type="ARBA" id="ARBA00022722"/>
    </source>
</evidence>
<reference evidence="11" key="1">
    <citation type="submission" date="2014-12" db="EMBL/GenBank/DDBJ databases">
        <title>Genome sequence of Clostridium beijerinckii strain 59B.</title>
        <authorList>
            <person name="Little G.T."/>
            <person name="Minton N.P."/>
        </authorList>
    </citation>
    <scope>NUCLEOTIDE SEQUENCE [LARGE SCALE GENOMIC DNA]</scope>
    <source>
        <strain evidence="11">59B</strain>
    </source>
</reference>
<dbReference type="InterPro" id="IPR041122">
    <property type="entry name" value="RecJ_OB"/>
</dbReference>
<dbReference type="InterPro" id="IPR051673">
    <property type="entry name" value="SSDNA_exonuclease_RecJ"/>
</dbReference>
<dbReference type="SUPFAM" id="SSF64182">
    <property type="entry name" value="DHH phosphoesterases"/>
    <property type="match status" value="1"/>
</dbReference>
<dbReference type="GO" id="GO:0006281">
    <property type="term" value="P:DNA repair"/>
    <property type="evidence" value="ECO:0007669"/>
    <property type="project" value="InterPro"/>
</dbReference>
<accession>A0A0B5QTJ6</accession>
<proteinExistence type="inferred from homology"/>
<keyword evidence="4" id="KW-0378">Hydrolase</keyword>
<evidence type="ECO:0000313" key="10">
    <source>
        <dbReference type="EMBL" id="AJH01373.1"/>
    </source>
</evidence>
<protein>
    <recommendedName>
        <fullName evidence="2">Single-stranded-DNA-specific exonuclease RecJ</fullName>
    </recommendedName>
</protein>
<dbReference type="PANTHER" id="PTHR30255:SF2">
    <property type="entry name" value="SINGLE-STRANDED-DNA-SPECIFIC EXONUCLEASE RECJ"/>
    <property type="match status" value="1"/>
</dbReference>
<dbReference type="KEGG" id="cbei:LF65_04844"/>
<dbReference type="Gene3D" id="3.10.310.30">
    <property type="match status" value="1"/>
</dbReference>
<dbReference type="AlphaFoldDB" id="A0A0B5QTJ6"/>
<feature type="domain" description="RecJ OB" evidence="9">
    <location>
        <begin position="462"/>
        <end position="585"/>
    </location>
</feature>
<dbReference type="GO" id="GO:0003676">
    <property type="term" value="F:nucleic acid binding"/>
    <property type="evidence" value="ECO:0007669"/>
    <property type="project" value="InterPro"/>
</dbReference>
<keyword evidence="5 10" id="KW-0269">Exonuclease</keyword>
<evidence type="ECO:0000256" key="5">
    <source>
        <dbReference type="ARBA" id="ARBA00022839"/>
    </source>
</evidence>
<dbReference type="Pfam" id="PF01368">
    <property type="entry name" value="DHH"/>
    <property type="match status" value="1"/>
</dbReference>
<dbReference type="OrthoDB" id="9809852at2"/>
<evidence type="ECO:0000256" key="4">
    <source>
        <dbReference type="ARBA" id="ARBA00022801"/>
    </source>
</evidence>
<dbReference type="Gene3D" id="3.90.1640.30">
    <property type="match status" value="1"/>
</dbReference>